<dbReference type="EMBL" id="BGPR01002436">
    <property type="protein sequence ID" value="GBM73387.1"/>
    <property type="molecule type" value="Genomic_DNA"/>
</dbReference>
<name>A0A4Y2I6P0_ARAVE</name>
<comment type="caution">
    <text evidence="1">The sequence shown here is derived from an EMBL/GenBank/DDBJ whole genome shotgun (WGS) entry which is preliminary data.</text>
</comment>
<proteinExistence type="predicted"/>
<keyword evidence="2" id="KW-1185">Reference proteome</keyword>
<gene>
    <name evidence="1" type="ORF">AVEN_163189_1</name>
</gene>
<dbReference type="AlphaFoldDB" id="A0A4Y2I6P0"/>
<organism evidence="1 2">
    <name type="scientific">Araneus ventricosus</name>
    <name type="common">Orbweaver spider</name>
    <name type="synonym">Epeira ventricosa</name>
    <dbReference type="NCBI Taxonomy" id="182803"/>
    <lineage>
        <taxon>Eukaryota</taxon>
        <taxon>Metazoa</taxon>
        <taxon>Ecdysozoa</taxon>
        <taxon>Arthropoda</taxon>
        <taxon>Chelicerata</taxon>
        <taxon>Arachnida</taxon>
        <taxon>Araneae</taxon>
        <taxon>Araneomorphae</taxon>
        <taxon>Entelegynae</taxon>
        <taxon>Araneoidea</taxon>
        <taxon>Araneidae</taxon>
        <taxon>Araneus</taxon>
    </lineage>
</organism>
<evidence type="ECO:0000313" key="1">
    <source>
        <dbReference type="EMBL" id="GBM73387.1"/>
    </source>
</evidence>
<reference evidence="1 2" key="1">
    <citation type="journal article" date="2019" name="Sci. Rep.">
        <title>Orb-weaving spider Araneus ventricosus genome elucidates the spidroin gene catalogue.</title>
        <authorList>
            <person name="Kono N."/>
            <person name="Nakamura H."/>
            <person name="Ohtoshi R."/>
            <person name="Moran D.A.P."/>
            <person name="Shinohara A."/>
            <person name="Yoshida Y."/>
            <person name="Fujiwara M."/>
            <person name="Mori M."/>
            <person name="Tomita M."/>
            <person name="Arakawa K."/>
        </authorList>
    </citation>
    <scope>NUCLEOTIDE SEQUENCE [LARGE SCALE GENOMIC DNA]</scope>
</reference>
<protein>
    <submittedName>
        <fullName evidence="1">Uncharacterized protein</fullName>
    </submittedName>
</protein>
<accession>A0A4Y2I6P0</accession>
<evidence type="ECO:0000313" key="2">
    <source>
        <dbReference type="Proteomes" id="UP000499080"/>
    </source>
</evidence>
<sequence>MSSTTTRSSGVMSISYSFLLHWTLKAKQLNDLGNSSDFSVVRSDLYQFKTTKDFLRFYLEIGKPDDYCDISVKGSKMWSFKLAFPFLVSKERAFGLYKCELNYLSLFKTSSVPDEEDVTIYCVLNAFPVYPVSSAKEDDICPMEDQKTVDFEGMRDITLPENSTNEMVVDFIQRGYAKHLTVDKAIKIIGESKESRCEVLKILCVEYLLHSINISNMKKISKAAIDYGLPLLERRCLEKIANGDFKVTYS</sequence>
<dbReference type="Proteomes" id="UP000499080">
    <property type="component" value="Unassembled WGS sequence"/>
</dbReference>